<evidence type="ECO:0000256" key="11">
    <source>
        <dbReference type="ARBA" id="ARBA00023180"/>
    </source>
</evidence>
<dbReference type="Pfam" id="PF01390">
    <property type="entry name" value="SEA"/>
    <property type="match status" value="1"/>
</dbReference>
<dbReference type="SMART" id="SM00200">
    <property type="entry name" value="SEA"/>
    <property type="match status" value="2"/>
</dbReference>
<evidence type="ECO:0000256" key="2">
    <source>
        <dbReference type="ARBA" id="ARBA00004504"/>
    </source>
</evidence>
<keyword evidence="7" id="KW-0732">Signal</keyword>
<dbReference type="GO" id="GO:0033165">
    <property type="term" value="C:interphotoreceptor matrix"/>
    <property type="evidence" value="ECO:0007669"/>
    <property type="project" value="UniProtKB-SubCell"/>
</dbReference>
<dbReference type="PANTHER" id="PTHR12199">
    <property type="entry name" value="INTERPHOTORECEPTOR MATRIX PROTEOGLYCAN"/>
    <property type="match status" value="1"/>
</dbReference>
<dbReference type="Gene3D" id="3.30.70.960">
    <property type="entry name" value="SEA domain"/>
    <property type="match status" value="1"/>
</dbReference>
<dbReference type="SUPFAM" id="SSF82671">
    <property type="entry name" value="SEA domain"/>
    <property type="match status" value="1"/>
</dbReference>
<keyword evidence="4" id="KW-0964">Secreted</keyword>
<reference evidence="22 23" key="1">
    <citation type="submission" date="2019-04" db="EMBL/GenBank/DDBJ databases">
        <title>Chromosome genome assembly for Takifugu flavidus.</title>
        <authorList>
            <person name="Xiao S."/>
        </authorList>
    </citation>
    <scope>NUCLEOTIDE SEQUENCE [LARGE SCALE GENOMIC DNA]</scope>
    <source>
        <strain evidence="22">HTHZ2018</strain>
        <tissue evidence="22">Muscle</tissue>
    </source>
</reference>
<organism evidence="22 23">
    <name type="scientific">Takifugu flavidus</name>
    <name type="common">sansaifugu</name>
    <dbReference type="NCBI Taxonomy" id="433684"/>
    <lineage>
        <taxon>Eukaryota</taxon>
        <taxon>Metazoa</taxon>
        <taxon>Chordata</taxon>
        <taxon>Craniata</taxon>
        <taxon>Vertebrata</taxon>
        <taxon>Euteleostomi</taxon>
        <taxon>Actinopterygii</taxon>
        <taxon>Neopterygii</taxon>
        <taxon>Teleostei</taxon>
        <taxon>Neoteleostei</taxon>
        <taxon>Acanthomorphata</taxon>
        <taxon>Eupercaria</taxon>
        <taxon>Tetraodontiformes</taxon>
        <taxon>Tetradontoidea</taxon>
        <taxon>Tetraodontidae</taxon>
        <taxon>Takifugu</taxon>
    </lineage>
</organism>
<dbReference type="InterPro" id="IPR000742">
    <property type="entry name" value="EGF"/>
</dbReference>
<evidence type="ECO:0000256" key="6">
    <source>
        <dbReference type="ARBA" id="ARBA00022674"/>
    </source>
</evidence>
<dbReference type="GO" id="GO:0001917">
    <property type="term" value="C:photoreceptor inner segment"/>
    <property type="evidence" value="ECO:0007669"/>
    <property type="project" value="UniProtKB-SubCell"/>
</dbReference>
<dbReference type="AlphaFoldDB" id="A0A5C6NYD1"/>
<keyword evidence="19" id="KW-0812">Transmembrane</keyword>
<keyword evidence="10 22" id="KW-0675">Receptor</keyword>
<keyword evidence="5" id="KW-0272">Extracellular matrix</keyword>
<feature type="domain" description="SEA" evidence="20">
    <location>
        <begin position="677"/>
        <end position="790"/>
    </location>
</feature>
<evidence type="ECO:0000256" key="8">
    <source>
        <dbReference type="ARBA" id="ARBA00022737"/>
    </source>
</evidence>
<dbReference type="InterPro" id="IPR036364">
    <property type="entry name" value="SEA_dom_sf"/>
</dbReference>
<keyword evidence="12" id="KW-0966">Cell projection</keyword>
<keyword evidence="6" id="KW-0358">Heparin-binding</keyword>
<keyword evidence="17" id="KW-0245">EGF-like domain</keyword>
<evidence type="ECO:0000256" key="16">
    <source>
        <dbReference type="ARBA" id="ARBA00045407"/>
    </source>
</evidence>
<gene>
    <name evidence="22" type="ORF">D4764_16G0005320</name>
</gene>
<evidence type="ECO:0000256" key="9">
    <source>
        <dbReference type="ARBA" id="ARBA00022981"/>
    </source>
</evidence>
<feature type="domain" description="EGF-like" evidence="21">
    <location>
        <begin position="831"/>
        <end position="873"/>
    </location>
</feature>
<dbReference type="Proteomes" id="UP000324091">
    <property type="component" value="Chromosome 16"/>
</dbReference>
<evidence type="ECO:0000256" key="18">
    <source>
        <dbReference type="SAM" id="MobiDB-lite"/>
    </source>
</evidence>
<evidence type="ECO:0000256" key="5">
    <source>
        <dbReference type="ARBA" id="ARBA00022530"/>
    </source>
</evidence>
<comment type="caution">
    <text evidence="22">The sequence shown here is derived from an EMBL/GenBank/DDBJ whole genome shotgun (WGS) entry which is preliminary data.</text>
</comment>
<dbReference type="InterPro" id="IPR039861">
    <property type="entry name" value="IMPG"/>
</dbReference>
<evidence type="ECO:0000256" key="10">
    <source>
        <dbReference type="ARBA" id="ARBA00023170"/>
    </source>
</evidence>
<comment type="function">
    <text evidence="16">Chondroitin sulfate-, heparin- and hyaluronan-binding protein. May serve to form a basic macromolecular scaffold comprising the insoluble interphotoreceptor matrix.</text>
</comment>
<evidence type="ECO:0000256" key="1">
    <source>
        <dbReference type="ARBA" id="ARBA00004437"/>
    </source>
</evidence>
<sequence length="1035" mass="114081">MRDQQVPNRMRLGGHVAQYGLQAARRRDSTVSTSLNPCRTELELGQKWTGQPEDFVVTLPTMLLKVGLFLTLCVFVLQSSQAKDVSNHGLPGLRDVKYRHFLDVSKPARHVAARFNHRPKRSPVFGSGVKVCPQDTMKEVISSHRTYYKLRVCQEAIWEAFRIFFDRVPNSEEYRAWVYACQHQNLCMDDLAQNFSSSQEHQDVVARRVAEGGGLEGFATSGPGRECNWMQTELTTNAAAIMEDPDAKKEKNEEYIVEFRVTIVDPEYSKLLRDPDGPQYNDIKEELTAKLSRVLEKVPGFKEIRVLGFRLEDVSVRYAVVFNGETELGDDPDIPQGPDKERDEDANAPKLKYIIVKALKQDPLLPLDIQTLSFETVATIYPADQFGREDIISEDTIVETLGEIVPPTQSFLPTVAAIQNSLESLHKLETHTFLPYIPNILPEVTPAATEASLSGLWEQPEGTAEEPADVRTLETVTGRGPGGETEQEEHLTAEPDLGAPVGQTEDSATPATQPKDETPSTLAETEAAVFTITEMSVAGSTAPASIPPALAAPAPTAPAPAAPSSKAPSHEDAVQGIDPETEVEPLPPPSEDGEDSEGRGHGGQSGVNPDVSLENSDIQEDVASNPNVMEANVNELQEEGSGSGLASESDEGPYESTAPPSLRQASTPLTNIVDNNQELVVFFSLRVTNIMFSDDLFNKSSPEYKSLENTFLELLLPYLQSNLTGFKQLEILNFRNGSVVVNSRMKLDKPVPYNVTQAVHCVLEDFCSAASKRLDIEIDSRSLEVEPADQADPCKFLACNEFSRCVVNSWTAQAECLCDPGYSTVGGLPCQSTCEVQPDYCLNGGLCEIIPGHGATCRCPVGRYWHFHGERCNELVSLPVDPPLITACLVGSLCLVCAVIGVLIFINKKCSSTRKTVAVVQTLAPYAFENTLRVNPVFENDDGVLTQVSTLPYAPSPASSQSQRSEPEHYEIENIRLSIEIPRQLYTTRSERLMSEMVDFHHFIPHNETWRRPSEHRHRCCVLRPSDDSSDVTVV</sequence>
<evidence type="ECO:0000256" key="17">
    <source>
        <dbReference type="PROSITE-ProRule" id="PRU00076"/>
    </source>
</evidence>
<feature type="region of interest" description="Disordered" evidence="18">
    <location>
        <begin position="549"/>
        <end position="612"/>
    </location>
</feature>
<dbReference type="GO" id="GO:0008201">
    <property type="term" value="F:heparin binding"/>
    <property type="evidence" value="ECO:0007669"/>
    <property type="project" value="UniProtKB-KW"/>
</dbReference>
<feature type="domain" description="SEA" evidence="20">
    <location>
        <begin position="251"/>
        <end position="371"/>
    </location>
</feature>
<evidence type="ECO:0000256" key="15">
    <source>
        <dbReference type="ARBA" id="ARBA00042018"/>
    </source>
</evidence>
<keyword evidence="19" id="KW-1133">Transmembrane helix</keyword>
<feature type="region of interest" description="Disordered" evidence="18">
    <location>
        <begin position="459"/>
        <end position="522"/>
    </location>
</feature>
<accession>A0A5C6NYD1</accession>
<keyword evidence="23" id="KW-1185">Reference proteome</keyword>
<keyword evidence="19" id="KW-0472">Membrane</keyword>
<evidence type="ECO:0000259" key="20">
    <source>
        <dbReference type="PROSITE" id="PS50024"/>
    </source>
</evidence>
<dbReference type="GO" id="GO:0005540">
    <property type="term" value="F:hyaluronic acid binding"/>
    <property type="evidence" value="ECO:0007669"/>
    <property type="project" value="UniProtKB-KW"/>
</dbReference>
<evidence type="ECO:0000256" key="7">
    <source>
        <dbReference type="ARBA" id="ARBA00022729"/>
    </source>
</evidence>
<keyword evidence="8" id="KW-0677">Repeat</keyword>
<evidence type="ECO:0000256" key="12">
    <source>
        <dbReference type="ARBA" id="ARBA00023273"/>
    </source>
</evidence>
<dbReference type="PROSITE" id="PS50024">
    <property type="entry name" value="SEA"/>
    <property type="match status" value="2"/>
</dbReference>
<dbReference type="GO" id="GO:0001750">
    <property type="term" value="C:photoreceptor outer segment"/>
    <property type="evidence" value="ECO:0007669"/>
    <property type="project" value="UniProtKB-SubCell"/>
</dbReference>
<comment type="subcellular location">
    <subcellularLocation>
        <location evidence="2">Cell projection</location>
        <location evidence="2">Cilium</location>
        <location evidence="2">Photoreceptor outer segment</location>
    </subcellularLocation>
    <subcellularLocation>
        <location evidence="1">Photoreceptor inner segment</location>
    </subcellularLocation>
    <subcellularLocation>
        <location evidence="3">Secreted</location>
        <location evidence="3">Extracellular space</location>
        <location evidence="3">Extracellular matrix</location>
        <location evidence="3">Interphotoreceptor matrix</location>
    </subcellularLocation>
</comment>
<dbReference type="EMBL" id="RHFK02000008">
    <property type="protein sequence ID" value="TWW72035.1"/>
    <property type="molecule type" value="Genomic_DNA"/>
</dbReference>
<keyword evidence="9" id="KW-0730">Sialic acid</keyword>
<evidence type="ECO:0000256" key="14">
    <source>
        <dbReference type="ARBA" id="ARBA00040753"/>
    </source>
</evidence>
<name>A0A5C6NYD1_9TELE</name>
<keyword evidence="13" id="KW-0373">Hyaluronic acid</keyword>
<dbReference type="PANTHER" id="PTHR12199:SF3">
    <property type="entry name" value="INTERPHOTORECEPTOR MATRIX PROTEOGLYCAN 1"/>
    <property type="match status" value="1"/>
</dbReference>
<evidence type="ECO:0000313" key="22">
    <source>
        <dbReference type="EMBL" id="TWW72035.1"/>
    </source>
</evidence>
<comment type="caution">
    <text evidence="17">Lacks conserved residue(s) required for the propagation of feature annotation.</text>
</comment>
<evidence type="ECO:0000256" key="4">
    <source>
        <dbReference type="ARBA" id="ARBA00022525"/>
    </source>
</evidence>
<dbReference type="InterPro" id="IPR000082">
    <property type="entry name" value="SEA_dom"/>
</dbReference>
<evidence type="ECO:0000313" key="23">
    <source>
        <dbReference type="Proteomes" id="UP000324091"/>
    </source>
</evidence>
<evidence type="ECO:0000256" key="3">
    <source>
        <dbReference type="ARBA" id="ARBA00004593"/>
    </source>
</evidence>
<evidence type="ECO:0000259" key="21">
    <source>
        <dbReference type="PROSITE" id="PS50026"/>
    </source>
</evidence>
<feature type="region of interest" description="Disordered" evidence="18">
    <location>
        <begin position="636"/>
        <end position="668"/>
    </location>
</feature>
<feature type="transmembrane region" description="Helical" evidence="19">
    <location>
        <begin position="884"/>
        <end position="906"/>
    </location>
</feature>
<evidence type="ECO:0000256" key="13">
    <source>
        <dbReference type="ARBA" id="ARBA00023290"/>
    </source>
</evidence>
<evidence type="ECO:0000256" key="19">
    <source>
        <dbReference type="SAM" id="Phobius"/>
    </source>
</evidence>
<protein>
    <recommendedName>
        <fullName evidence="14">Interphotoreceptor matrix proteoglycan 1</fullName>
    </recommendedName>
    <alternativeName>
        <fullName evidence="15">Sialoprotein associated with cones and rods</fullName>
    </alternativeName>
</protein>
<dbReference type="GO" id="GO:0007601">
    <property type="term" value="P:visual perception"/>
    <property type="evidence" value="ECO:0007669"/>
    <property type="project" value="InterPro"/>
</dbReference>
<dbReference type="PROSITE" id="PS50026">
    <property type="entry name" value="EGF_3"/>
    <property type="match status" value="1"/>
</dbReference>
<keyword evidence="11" id="KW-0325">Glycoprotein</keyword>
<proteinExistence type="predicted"/>